<organism evidence="1 2">
    <name type="scientific">Paraburkholderia acidiphila</name>
    <dbReference type="NCBI Taxonomy" id="2571747"/>
    <lineage>
        <taxon>Bacteria</taxon>
        <taxon>Pseudomonadati</taxon>
        <taxon>Pseudomonadota</taxon>
        <taxon>Betaproteobacteria</taxon>
        <taxon>Burkholderiales</taxon>
        <taxon>Burkholderiaceae</taxon>
        <taxon>Paraburkholderia</taxon>
    </lineage>
</organism>
<sequence>MPDGNVEALAASTNKENYAARMLGYNRKTFGDMIHAMKSYNNLRGDDNVIWHDDGDVEFNGEIIDNMHNWGR</sequence>
<dbReference type="AlphaFoldDB" id="A0A7Z2G6E3"/>
<reference evidence="1 2" key="1">
    <citation type="submission" date="2019-12" db="EMBL/GenBank/DDBJ databases">
        <title>Paraburkholderia acidiphila 7Q-K02 sp. nov and Paraburkholderia acidisoli DHF22 sp. nov., two strains isolated from forest soil.</title>
        <authorList>
            <person name="Gao Z."/>
            <person name="Qiu L."/>
        </authorList>
    </citation>
    <scope>NUCLEOTIDE SEQUENCE [LARGE SCALE GENOMIC DNA]</scope>
    <source>
        <strain evidence="1 2">7Q-K02</strain>
    </source>
</reference>
<name>A0A7Z2G6E3_9BURK</name>
<dbReference type="Proteomes" id="UP000434209">
    <property type="component" value="Chromosome 1"/>
</dbReference>
<accession>A0A7Z2G6E3</accession>
<gene>
    <name evidence="1" type="ORF">FAZ97_04310</name>
</gene>
<dbReference type="KEGG" id="pacp:FAZ97_04310"/>
<protein>
    <submittedName>
        <fullName evidence="1">Uncharacterized protein</fullName>
    </submittedName>
</protein>
<keyword evidence="2" id="KW-1185">Reference proteome</keyword>
<dbReference type="OrthoDB" id="9103676at2"/>
<dbReference type="EMBL" id="CP046909">
    <property type="protein sequence ID" value="QGZ56073.1"/>
    <property type="molecule type" value="Genomic_DNA"/>
</dbReference>
<proteinExistence type="predicted"/>
<evidence type="ECO:0000313" key="1">
    <source>
        <dbReference type="EMBL" id="QGZ56073.1"/>
    </source>
</evidence>
<evidence type="ECO:0000313" key="2">
    <source>
        <dbReference type="Proteomes" id="UP000434209"/>
    </source>
</evidence>